<gene>
    <name evidence="1" type="ORF">GDZ32_03855</name>
</gene>
<dbReference type="RefSeq" id="WP_152723706.1">
    <property type="nucleotide sequence ID" value="NZ_JAFIWI010000084.1"/>
</dbReference>
<name>A0A6A7K0Y0_LACHE</name>
<reference evidence="1 2" key="1">
    <citation type="submission" date="2019-10" db="EMBL/GenBank/DDBJ databases">
        <title>Draft genome sequences of Lactobacillus strains.</title>
        <authorList>
            <person name="Cho G.-S."/>
            <person name="Fagbemigun O."/>
            <person name="Brinks E."/>
            <person name="Franz C.M.A.P."/>
        </authorList>
    </citation>
    <scope>NUCLEOTIDE SEQUENCE [LARGE SCALE GENOMIC DNA]</scope>
    <source>
        <strain evidence="1 2">313</strain>
    </source>
</reference>
<proteinExistence type="predicted"/>
<protein>
    <submittedName>
        <fullName evidence="1">Uncharacterized protein</fullName>
    </submittedName>
</protein>
<evidence type="ECO:0000313" key="1">
    <source>
        <dbReference type="EMBL" id="MPW14155.1"/>
    </source>
</evidence>
<dbReference type="AlphaFoldDB" id="A0A6A7K0Y0"/>
<dbReference type="Proteomes" id="UP000430466">
    <property type="component" value="Unassembled WGS sequence"/>
</dbReference>
<evidence type="ECO:0000313" key="2">
    <source>
        <dbReference type="Proteomes" id="UP000430466"/>
    </source>
</evidence>
<sequence length="70" mass="8276">MVKVCVFPFVFVRQPILSTDVLFQKFNSIDELIEFYLNNDTILKALKDANPNVVDEMYRYKKGEITKKKE</sequence>
<organism evidence="1 2">
    <name type="scientific">Lactobacillus helveticus</name>
    <name type="common">Lactobacillus suntoryeus</name>
    <dbReference type="NCBI Taxonomy" id="1587"/>
    <lineage>
        <taxon>Bacteria</taxon>
        <taxon>Bacillati</taxon>
        <taxon>Bacillota</taxon>
        <taxon>Bacilli</taxon>
        <taxon>Lactobacillales</taxon>
        <taxon>Lactobacillaceae</taxon>
        <taxon>Lactobacillus</taxon>
    </lineage>
</organism>
<dbReference type="EMBL" id="WHOE01000023">
    <property type="protein sequence ID" value="MPW14155.1"/>
    <property type="molecule type" value="Genomic_DNA"/>
</dbReference>
<comment type="caution">
    <text evidence="1">The sequence shown here is derived from an EMBL/GenBank/DDBJ whole genome shotgun (WGS) entry which is preliminary data.</text>
</comment>
<accession>A0A6A7K0Y0</accession>